<dbReference type="EMBL" id="QRNO01000018">
    <property type="protein sequence ID" value="RHK51248.1"/>
    <property type="molecule type" value="Genomic_DNA"/>
</dbReference>
<comment type="catalytic activity">
    <reaction evidence="1">
        <text>ATP + protein L-histidine = ADP + protein N-phospho-L-histidine.</text>
        <dbReference type="EC" id="2.7.13.3"/>
    </reaction>
</comment>
<dbReference type="SMART" id="SM00388">
    <property type="entry name" value="HisKA"/>
    <property type="match status" value="1"/>
</dbReference>
<dbReference type="Pfam" id="PF02518">
    <property type="entry name" value="HATPase_c"/>
    <property type="match status" value="1"/>
</dbReference>
<dbReference type="Gene3D" id="1.10.287.130">
    <property type="match status" value="1"/>
</dbReference>
<dbReference type="Proteomes" id="UP000286598">
    <property type="component" value="Unassembled WGS sequence"/>
</dbReference>
<dbReference type="InterPro" id="IPR004358">
    <property type="entry name" value="Sig_transdc_His_kin-like_C"/>
</dbReference>
<evidence type="ECO:0000313" key="10">
    <source>
        <dbReference type="Proteomes" id="UP000286598"/>
    </source>
</evidence>
<dbReference type="OrthoDB" id="1491460at2"/>
<evidence type="ECO:0000256" key="2">
    <source>
        <dbReference type="ARBA" id="ARBA00012438"/>
    </source>
</evidence>
<dbReference type="InterPro" id="IPR036890">
    <property type="entry name" value="HATPase_C_sf"/>
</dbReference>
<dbReference type="AlphaFoldDB" id="A0A3R6FH83"/>
<dbReference type="InterPro" id="IPR003661">
    <property type="entry name" value="HisK_dim/P_dom"/>
</dbReference>
<dbReference type="SUPFAM" id="SSF55874">
    <property type="entry name" value="ATPase domain of HSP90 chaperone/DNA topoisomerase II/histidine kinase"/>
    <property type="match status" value="1"/>
</dbReference>
<evidence type="ECO:0000256" key="5">
    <source>
        <dbReference type="ARBA" id="ARBA00022777"/>
    </source>
</evidence>
<dbReference type="InterPro" id="IPR050736">
    <property type="entry name" value="Sensor_HK_Regulatory"/>
</dbReference>
<dbReference type="Pfam" id="PF00512">
    <property type="entry name" value="HisKA"/>
    <property type="match status" value="1"/>
</dbReference>
<dbReference type="Gene3D" id="3.30.565.10">
    <property type="entry name" value="Histidine kinase-like ATPase, C-terminal domain"/>
    <property type="match status" value="1"/>
</dbReference>
<dbReference type="SUPFAM" id="SSF47384">
    <property type="entry name" value="Homodimeric domain of signal transducing histidine kinase"/>
    <property type="match status" value="1"/>
</dbReference>
<dbReference type="PROSITE" id="PS50109">
    <property type="entry name" value="HIS_KIN"/>
    <property type="match status" value="1"/>
</dbReference>
<dbReference type="GO" id="GO:0000155">
    <property type="term" value="F:phosphorelay sensor kinase activity"/>
    <property type="evidence" value="ECO:0007669"/>
    <property type="project" value="InterPro"/>
</dbReference>
<dbReference type="EC" id="2.7.13.3" evidence="2"/>
<dbReference type="InterPro" id="IPR003594">
    <property type="entry name" value="HATPase_dom"/>
</dbReference>
<dbReference type="InterPro" id="IPR005467">
    <property type="entry name" value="His_kinase_dom"/>
</dbReference>
<proteinExistence type="predicted"/>
<keyword evidence="5 9" id="KW-0418">Kinase</keyword>
<dbReference type="PANTHER" id="PTHR43711:SF1">
    <property type="entry name" value="HISTIDINE KINASE 1"/>
    <property type="match status" value="1"/>
</dbReference>
<evidence type="ECO:0000256" key="6">
    <source>
        <dbReference type="ARBA" id="ARBA00023012"/>
    </source>
</evidence>
<dbReference type="SMART" id="SM00387">
    <property type="entry name" value="HATPase_c"/>
    <property type="match status" value="1"/>
</dbReference>
<dbReference type="InterPro" id="IPR036097">
    <property type="entry name" value="HisK_dim/P_sf"/>
</dbReference>
<evidence type="ECO:0000256" key="7">
    <source>
        <dbReference type="SAM" id="Coils"/>
    </source>
</evidence>
<feature type="domain" description="Histidine kinase" evidence="8">
    <location>
        <begin position="295"/>
        <end position="507"/>
    </location>
</feature>
<name>A0A3R6FH83_9BACT</name>
<keyword evidence="3" id="KW-0597">Phosphoprotein</keyword>
<dbReference type="CDD" id="cd00082">
    <property type="entry name" value="HisKA"/>
    <property type="match status" value="1"/>
</dbReference>
<feature type="coiled-coil region" evidence="7">
    <location>
        <begin position="262"/>
        <end position="296"/>
    </location>
</feature>
<keyword evidence="10" id="KW-1185">Reference proteome</keyword>
<protein>
    <recommendedName>
        <fullName evidence="2">histidine kinase</fullName>
        <ecNumber evidence="2">2.7.13.3</ecNumber>
    </recommendedName>
</protein>
<evidence type="ECO:0000259" key="8">
    <source>
        <dbReference type="PROSITE" id="PS50109"/>
    </source>
</evidence>
<accession>A0A3R6FH83</accession>
<dbReference type="CDD" id="cd00075">
    <property type="entry name" value="HATPase"/>
    <property type="match status" value="1"/>
</dbReference>
<keyword evidence="4" id="KW-0808">Transferase</keyword>
<evidence type="ECO:0000256" key="3">
    <source>
        <dbReference type="ARBA" id="ARBA00022553"/>
    </source>
</evidence>
<organism evidence="9 10">
    <name type="scientific">Leyella stercorea</name>
    <dbReference type="NCBI Taxonomy" id="363265"/>
    <lineage>
        <taxon>Bacteria</taxon>
        <taxon>Pseudomonadati</taxon>
        <taxon>Bacteroidota</taxon>
        <taxon>Bacteroidia</taxon>
        <taxon>Bacteroidales</taxon>
        <taxon>Prevotellaceae</taxon>
        <taxon>Leyella</taxon>
    </lineage>
</organism>
<evidence type="ECO:0000256" key="1">
    <source>
        <dbReference type="ARBA" id="ARBA00000085"/>
    </source>
</evidence>
<comment type="caution">
    <text evidence="9">The sequence shown here is derived from an EMBL/GenBank/DDBJ whole genome shotgun (WGS) entry which is preliminary data.</text>
</comment>
<evidence type="ECO:0000256" key="4">
    <source>
        <dbReference type="ARBA" id="ARBA00022679"/>
    </source>
</evidence>
<dbReference type="PRINTS" id="PR00344">
    <property type="entry name" value="BCTRLSENSOR"/>
</dbReference>
<keyword evidence="6" id="KW-0902">Two-component regulatory system</keyword>
<keyword evidence="7" id="KW-0175">Coiled coil</keyword>
<evidence type="ECO:0000313" key="9">
    <source>
        <dbReference type="EMBL" id="RHK51248.1"/>
    </source>
</evidence>
<dbReference type="PANTHER" id="PTHR43711">
    <property type="entry name" value="TWO-COMPONENT HISTIDINE KINASE"/>
    <property type="match status" value="1"/>
</dbReference>
<reference evidence="9 10" key="1">
    <citation type="submission" date="2018-08" db="EMBL/GenBank/DDBJ databases">
        <title>A genome reference for cultivated species of the human gut microbiota.</title>
        <authorList>
            <person name="Zou Y."/>
            <person name="Xue W."/>
            <person name="Luo G."/>
        </authorList>
    </citation>
    <scope>NUCLEOTIDE SEQUENCE [LARGE SCALE GENOMIC DNA]</scope>
    <source>
        <strain evidence="9 10">AF42-9</strain>
    </source>
</reference>
<gene>
    <name evidence="9" type="ORF">DW060_04950</name>
</gene>
<sequence>MTDRTMTLDGGKLPMQMDRVDEILNSAEIGIYRIILRKGEHPRLQGSAKLRELLGVDKDCRFTEEEFYDYWYSRIAPADVLSKGMSLDDIFDQDHFENTYRWDHPTLGLRYARCGGVVSVKEDGTRVMEGYHQDFTEQVERTMQDELVVKSLANIYSCLFYVDLDTEQYMSYINTLHVITKYIPRTGNVRDAMKVFNEQLCKPCDRSMLEEFNDLSTINERLRFNSVARIHFQSTIYDWLRLAFIVCDRHSDGSVKSMVVAVKDVSEMKEMEHERIEELKRNIRANRSKTQMLQNMTHEIRTPLNAMFGFSQLLCMPDGYVSETQKHEYFNYIFNSFNMLSMLIDDVLDVADAEHGNYRVEKGRFAVNEMCRNAMLMADMRRHANVNMYFTSDVADDYFIESDSRRIQQVLVNFLTNACKHTVQGEIHLHLSTTETPGRLTFSVTDTGTGIPPEMAKDIFERYKKLDGNVQGSGLGLHICSIIADRLGAEVKLDQTYTQGARFLFIL</sequence>